<reference evidence="1" key="1">
    <citation type="submission" date="2023-04" db="EMBL/GenBank/DDBJ databases">
        <title>Ambrosiozyma monospora NBRC 10751.</title>
        <authorList>
            <person name="Ichikawa N."/>
            <person name="Sato H."/>
            <person name="Tonouchi N."/>
        </authorList>
    </citation>
    <scope>NUCLEOTIDE SEQUENCE</scope>
    <source>
        <strain evidence="1">NBRC 10751</strain>
    </source>
</reference>
<name>A0ACB5T897_AMBMO</name>
<evidence type="ECO:0000313" key="2">
    <source>
        <dbReference type="Proteomes" id="UP001165064"/>
    </source>
</evidence>
<gene>
    <name evidence="1" type="ORF">Amon02_000626100</name>
</gene>
<accession>A0ACB5T897</accession>
<keyword evidence="2" id="KW-1185">Reference proteome</keyword>
<organism evidence="1 2">
    <name type="scientific">Ambrosiozyma monospora</name>
    <name type="common">Yeast</name>
    <name type="synonym">Endomycopsis monosporus</name>
    <dbReference type="NCBI Taxonomy" id="43982"/>
    <lineage>
        <taxon>Eukaryota</taxon>
        <taxon>Fungi</taxon>
        <taxon>Dikarya</taxon>
        <taxon>Ascomycota</taxon>
        <taxon>Saccharomycotina</taxon>
        <taxon>Pichiomycetes</taxon>
        <taxon>Pichiales</taxon>
        <taxon>Pichiaceae</taxon>
        <taxon>Ambrosiozyma</taxon>
    </lineage>
</organism>
<dbReference type="Proteomes" id="UP001165064">
    <property type="component" value="Unassembled WGS sequence"/>
</dbReference>
<proteinExistence type="predicted"/>
<sequence length="444" mass="50203">MTVSDTESHQARFNGPGRITRGDLMGAARKIVENRSKEIRCLATPLIGFQGRSEKEIERRLAMYVIGWDFAAEELEEKYTALIDSGNYERAAGLAVFHGDIDRAVMILGRAKKENFRIMSTAIAAYTSMGKTSENNAWKDHCRELSSDLDDPYLRVIFAYIADANWYDVLDDSSLPLRERLGVALRFLNDQELNFYLNKVAETVIERGEIEGLIITGLTEKGIDLLQSYVDRTSDVQSACLMASFTCPKYFQDDRVEHWVQSYRMLLNSWSLFAVRARFDVARTKLSRRIDGLIQTKRVPRQIYLQCINCHKNISKTSNKNTDSQAKFRSGDDSKTRSNGGGNKSGVRHSTVCPHCGYSLPRCAICLISQGIPIPKDVISVDNYENGLTNNATEAIVKAESKFKEWFSICLSCNHTMHAGHAEEWFSKHWVCPVPDCDCKCNNI</sequence>
<protein>
    <submittedName>
        <fullName evidence="1">Unnamed protein product</fullName>
    </submittedName>
</protein>
<comment type="caution">
    <text evidence="1">The sequence shown here is derived from an EMBL/GenBank/DDBJ whole genome shotgun (WGS) entry which is preliminary data.</text>
</comment>
<dbReference type="EMBL" id="BSXS01004841">
    <property type="protein sequence ID" value="GME83575.1"/>
    <property type="molecule type" value="Genomic_DNA"/>
</dbReference>
<evidence type="ECO:0000313" key="1">
    <source>
        <dbReference type="EMBL" id="GME83575.1"/>
    </source>
</evidence>